<sequence length="190" mass="19601">MSEQQLTEPTTSGPEGAAADRRTPVRLLVRALLVIAVFAAAGALAGVVWEWWWTPPPGIVAHHQWLQDETGLRGDFSGTGTYVVVALIAGAVVAAVLAAVLDGAELVTLVAVLVGSVLAGWLMHRVGVALGPADPHKLAATTTDGTELPGRLVVSGASVWRVFPGGALAGLVVVWLGLASKRARNPRPSS</sequence>
<proteinExistence type="predicted"/>
<feature type="transmembrane region" description="Helical" evidence="1">
    <location>
        <begin position="158"/>
        <end position="178"/>
    </location>
</feature>
<feature type="transmembrane region" description="Helical" evidence="1">
    <location>
        <begin position="82"/>
        <end position="101"/>
    </location>
</feature>
<dbReference type="EMBL" id="JACCBG010000001">
    <property type="protein sequence ID" value="NYD41492.1"/>
    <property type="molecule type" value="Genomic_DNA"/>
</dbReference>
<keyword evidence="1" id="KW-1133">Transmembrane helix</keyword>
<organism evidence="2 3">
    <name type="scientific">Nocardioides panaciterrulae</name>
    <dbReference type="NCBI Taxonomy" id="661492"/>
    <lineage>
        <taxon>Bacteria</taxon>
        <taxon>Bacillati</taxon>
        <taxon>Actinomycetota</taxon>
        <taxon>Actinomycetes</taxon>
        <taxon>Propionibacteriales</taxon>
        <taxon>Nocardioidaceae</taxon>
        <taxon>Nocardioides</taxon>
    </lineage>
</organism>
<comment type="caution">
    <text evidence="2">The sequence shown here is derived from an EMBL/GenBank/DDBJ whole genome shotgun (WGS) entry which is preliminary data.</text>
</comment>
<evidence type="ECO:0000313" key="3">
    <source>
        <dbReference type="Proteomes" id="UP000535511"/>
    </source>
</evidence>
<dbReference type="Proteomes" id="UP000535511">
    <property type="component" value="Unassembled WGS sequence"/>
</dbReference>
<protein>
    <submittedName>
        <fullName evidence="2">Fatty acid desaturase</fullName>
    </submittedName>
</protein>
<feature type="transmembrane region" description="Helical" evidence="1">
    <location>
        <begin position="27"/>
        <end position="49"/>
    </location>
</feature>
<dbReference type="RefSeq" id="WP_179663233.1">
    <property type="nucleotide sequence ID" value="NZ_JACCBG010000001.1"/>
</dbReference>
<keyword evidence="3" id="KW-1185">Reference proteome</keyword>
<accession>A0A7Y9E5V1</accession>
<gene>
    <name evidence="2" type="ORF">BJZ21_001575</name>
</gene>
<keyword evidence="1" id="KW-0812">Transmembrane</keyword>
<dbReference type="AlphaFoldDB" id="A0A7Y9E5V1"/>
<evidence type="ECO:0000256" key="1">
    <source>
        <dbReference type="SAM" id="Phobius"/>
    </source>
</evidence>
<keyword evidence="1" id="KW-0472">Membrane</keyword>
<reference evidence="2 3" key="1">
    <citation type="submission" date="2020-07" db="EMBL/GenBank/DDBJ databases">
        <title>Sequencing the genomes of 1000 actinobacteria strains.</title>
        <authorList>
            <person name="Klenk H.-P."/>
        </authorList>
    </citation>
    <scope>NUCLEOTIDE SEQUENCE [LARGE SCALE GENOMIC DNA]</scope>
    <source>
        <strain evidence="2 3">DSM 21350</strain>
    </source>
</reference>
<evidence type="ECO:0000313" key="2">
    <source>
        <dbReference type="EMBL" id="NYD41492.1"/>
    </source>
</evidence>
<feature type="transmembrane region" description="Helical" evidence="1">
    <location>
        <begin position="106"/>
        <end position="124"/>
    </location>
</feature>
<name>A0A7Y9E5V1_9ACTN</name>